<feature type="repeat" description="ANK" evidence="4">
    <location>
        <begin position="740"/>
        <end position="768"/>
    </location>
</feature>
<evidence type="ECO:0000256" key="2">
    <source>
        <dbReference type="ARBA" id="ARBA00022737"/>
    </source>
</evidence>
<dbReference type="Pfam" id="PF25521">
    <property type="entry name" value="WHD_TANC1"/>
    <property type="match status" value="1"/>
</dbReference>
<name>A0A8T2PGQ0_9TELE</name>
<dbReference type="Pfam" id="PF25520">
    <property type="entry name" value="AAA_lid_TANC1"/>
    <property type="match status" value="1"/>
</dbReference>
<dbReference type="InterPro" id="IPR002110">
    <property type="entry name" value="Ankyrin_rpt"/>
</dbReference>
<feature type="repeat" description="ANK" evidence="4">
    <location>
        <begin position="558"/>
        <end position="580"/>
    </location>
</feature>
<keyword evidence="2" id="KW-0677">Repeat</keyword>
<gene>
    <name evidence="9" type="ORF">JZ751_029129</name>
</gene>
<feature type="domain" description="TANC1/2-like AAA+ ATPase lid" evidence="7">
    <location>
        <begin position="219"/>
        <end position="302"/>
    </location>
</feature>
<dbReference type="PRINTS" id="PR01415">
    <property type="entry name" value="ANKYRIN"/>
</dbReference>
<dbReference type="PROSITE" id="PS50088">
    <property type="entry name" value="ANK_REPEAT"/>
    <property type="match status" value="13"/>
</dbReference>
<feature type="compositionally biased region" description="Low complexity" evidence="5">
    <location>
        <begin position="1201"/>
        <end position="1219"/>
    </location>
</feature>
<feature type="compositionally biased region" description="Low complexity" evidence="5">
    <location>
        <begin position="1336"/>
        <end position="1354"/>
    </location>
</feature>
<dbReference type="PANTHER" id="PTHR24173">
    <property type="entry name" value="ANKYRIN REPEAT CONTAINING"/>
    <property type="match status" value="1"/>
</dbReference>
<dbReference type="Pfam" id="PF13637">
    <property type="entry name" value="Ank_4"/>
    <property type="match status" value="1"/>
</dbReference>
<feature type="repeat" description="ANK" evidence="4">
    <location>
        <begin position="699"/>
        <end position="739"/>
    </location>
</feature>
<feature type="repeat" description="ANK" evidence="4">
    <location>
        <begin position="600"/>
        <end position="632"/>
    </location>
</feature>
<dbReference type="SUPFAM" id="SSF48403">
    <property type="entry name" value="Ankyrin repeat"/>
    <property type="match status" value="2"/>
</dbReference>
<dbReference type="EMBL" id="JAFBMS010000010">
    <property type="protein sequence ID" value="KAG9348812.1"/>
    <property type="molecule type" value="Genomic_DNA"/>
</dbReference>
<dbReference type="Pfam" id="PF13191">
    <property type="entry name" value="AAA_16"/>
    <property type="match status" value="1"/>
</dbReference>
<evidence type="ECO:0000313" key="9">
    <source>
        <dbReference type="EMBL" id="KAG9348812.1"/>
    </source>
</evidence>
<evidence type="ECO:0000259" key="6">
    <source>
        <dbReference type="Pfam" id="PF13191"/>
    </source>
</evidence>
<feature type="compositionally biased region" description="Low complexity" evidence="5">
    <location>
        <begin position="1122"/>
        <end position="1139"/>
    </location>
</feature>
<feature type="repeat" description="ANK" evidence="4">
    <location>
        <begin position="913"/>
        <end position="945"/>
    </location>
</feature>
<proteinExistence type="predicted"/>
<dbReference type="OrthoDB" id="427518at2759"/>
<keyword evidence="1" id="KW-0597">Phosphoprotein</keyword>
<feature type="repeat" description="ANK" evidence="4">
    <location>
        <begin position="880"/>
        <end position="912"/>
    </location>
</feature>
<sequence length="1390" mass="148609">MSGGDADGGGPPQGRPFHCREWALAKLRHWLGGHCPGVLVTGGPGAGKTALCAEAVRPVSDAGFTAGLAPRCLASHFCRRENERSMSVWRFVLCLTEELRRSPLLPPGYAEALDTPAVASTLDPLQCQRDPDDTFKRAVLLPFQEIPPPAHRLFLLVDSLDSGFQTGWVGEGRSSSIAELLSNHQHLFPEWLLLICSVRRQNRAICRMFSAFRKLALDDLRKAAAVRDVQQYILRRLDQEGALRRHLTPETAEMLNLLHIKSGGCFLFLERVLDGVAQDLVAVREIRHIPGTLNGLYLWLCQRLFPKRLFSRVHPLLNALLASPHPLTPELLYRAVWTRDTTLGPAEFCHRLEVLSPLLTEGEGGTRFLFHASFAEWLMDVKYCTQKYLCSMEEGHTMLAMSLTLRAPQLDTEEICQLANHLIHSGAHMDNPALLALWMVWNEVAAIGSNPPSPQPPSLPVLVQPEVLQLLLKSGVHPPTHGPCFGVHCLEGIGGGVLGKALEGAESMQLLLNSGTSVNQADPADGRTLLASAAHAGAAEVVELLLSHGADPELADNQGQSPLTLAARQGHVGTMRVLLDWAGRAGEAVVNAMVEHADAEGWTPLRLAAWGGHGEAVHLLLASGAEVDGSDPEGRTALRAAAWGGHEEILLILLNHGAQADRADREGRTPLIAAAYMGHREAVEILLDHGAAVDLKDGDGRTALSVAAMCVPSPAGGRGHVEVVSLLLERGADPGHRDSDGMTPLLLAAYEGHAEVVELLLEAGADVDECAGLRGSASAAVTPLLAAASMGHMAAVSAALFWGAAVDGIDGEGRTALSLAAARGSVEVVRALLDRGLDENHKDDLGWTPLHAAACEGHRAICAVLTERGSMARVGEPDNEGRTPLILAAQEGHSTTVRLLLDRRSPIDHRGYDGRSALSAAALEGHSEIAELLMRRGADTDVRDAEGRPLLYLLVLEGHLDMAALLIEKGGVPLESRDAEGRTALHVAAWHGSLEAIRLLLRSGADPNAQDGEGRPPLHSVAWRGHATAAQLLLESSGAAVDLACHQQGATALCIAAQEGHTELVAVLLERGADPEHADRYGRNPVKVAGKRGHTRIVRLLESHGAKAYTGVLPPPSPPPFQTSTIQTQSSTSSGSSAPHKAPTDGAMPSSSSLSCSPSSTAERFHSTQSSTQSSTCHSLATVQTVPADSLSFTQLIQQHSLPRTRSRPSTLPRPDSTSNSLYGSNRKPHPPTVSPPTDCITAVVSHKSFGSAGGISGGVDWPEKHPKTPDVKSMGLEREEKRQERWNSVMASLGVTPGQDCPSRHPKVRDGPLFGYPVQLESQPQREVQDESRKSSLSPPFSFPSPSALSPDSVIPFTSTDPQLNLKQAIKLQFEGPTSAAIYKRETPL</sequence>
<evidence type="ECO:0000256" key="3">
    <source>
        <dbReference type="ARBA" id="ARBA00023043"/>
    </source>
</evidence>
<feature type="repeat" description="ANK" evidence="4">
    <location>
        <begin position="666"/>
        <end position="698"/>
    </location>
</feature>
<evidence type="ECO:0000256" key="4">
    <source>
        <dbReference type="PROSITE-ProRule" id="PRU00023"/>
    </source>
</evidence>
<evidence type="ECO:0000313" key="10">
    <source>
        <dbReference type="Proteomes" id="UP000824540"/>
    </source>
</evidence>
<dbReference type="Proteomes" id="UP000824540">
    <property type="component" value="Unassembled WGS sequence"/>
</dbReference>
<evidence type="ECO:0000256" key="1">
    <source>
        <dbReference type="ARBA" id="ARBA00022553"/>
    </source>
</evidence>
<dbReference type="Pfam" id="PF00023">
    <property type="entry name" value="Ank"/>
    <property type="match status" value="1"/>
</dbReference>
<dbReference type="InterPro" id="IPR041664">
    <property type="entry name" value="AAA_16"/>
</dbReference>
<organism evidence="9 10">
    <name type="scientific">Albula glossodonta</name>
    <name type="common">roundjaw bonefish</name>
    <dbReference type="NCBI Taxonomy" id="121402"/>
    <lineage>
        <taxon>Eukaryota</taxon>
        <taxon>Metazoa</taxon>
        <taxon>Chordata</taxon>
        <taxon>Craniata</taxon>
        <taxon>Vertebrata</taxon>
        <taxon>Euteleostomi</taxon>
        <taxon>Actinopterygii</taxon>
        <taxon>Neopterygii</taxon>
        <taxon>Teleostei</taxon>
        <taxon>Albuliformes</taxon>
        <taxon>Albulidae</taxon>
        <taxon>Albula</taxon>
    </lineage>
</organism>
<feature type="domain" description="Orc1-like AAA ATPase" evidence="6">
    <location>
        <begin position="17"/>
        <end position="186"/>
    </location>
</feature>
<evidence type="ECO:0000259" key="7">
    <source>
        <dbReference type="Pfam" id="PF25520"/>
    </source>
</evidence>
<feature type="repeat" description="ANK" evidence="4">
    <location>
        <begin position="525"/>
        <end position="557"/>
    </location>
</feature>
<feature type="region of interest" description="Disordered" evidence="5">
    <location>
        <begin position="1108"/>
        <end position="1176"/>
    </location>
</feature>
<accession>A0A8T2PGQ0</accession>
<feature type="compositionally biased region" description="Low complexity" evidence="5">
    <location>
        <begin position="1149"/>
        <end position="1160"/>
    </location>
</feature>
<feature type="region of interest" description="Disordered" evidence="5">
    <location>
        <begin position="1199"/>
        <end position="1237"/>
    </location>
</feature>
<feature type="domain" description="TANC1/2-like winged helix" evidence="8">
    <location>
        <begin position="303"/>
        <end position="427"/>
    </location>
</feature>
<dbReference type="Gene3D" id="1.25.40.20">
    <property type="entry name" value="Ankyrin repeat-containing domain"/>
    <property type="match status" value="6"/>
</dbReference>
<keyword evidence="3 4" id="KW-0040">ANK repeat</keyword>
<dbReference type="Pfam" id="PF12796">
    <property type="entry name" value="Ank_2"/>
    <property type="match status" value="5"/>
</dbReference>
<keyword evidence="10" id="KW-1185">Reference proteome</keyword>
<evidence type="ECO:0000256" key="5">
    <source>
        <dbReference type="SAM" id="MobiDB-lite"/>
    </source>
</evidence>
<comment type="caution">
    <text evidence="9">The sequence shown here is derived from an EMBL/GenBank/DDBJ whole genome shotgun (WGS) entry which is preliminary data.</text>
</comment>
<dbReference type="InterPro" id="IPR036770">
    <property type="entry name" value="Ankyrin_rpt-contain_sf"/>
</dbReference>
<evidence type="ECO:0000259" key="8">
    <source>
        <dbReference type="Pfam" id="PF25521"/>
    </source>
</evidence>
<dbReference type="InterPro" id="IPR058056">
    <property type="entry name" value="WH_TANC1/2"/>
</dbReference>
<feature type="repeat" description="ANK" evidence="4">
    <location>
        <begin position="633"/>
        <end position="665"/>
    </location>
</feature>
<protein>
    <recommendedName>
        <fullName evidence="11">Ankyrin repeat domain-containing protein 50-like</fullName>
    </recommendedName>
</protein>
<feature type="compositionally biased region" description="Basic and acidic residues" evidence="5">
    <location>
        <begin position="1262"/>
        <end position="1279"/>
    </location>
</feature>
<dbReference type="InterPro" id="IPR058018">
    <property type="entry name" value="AAA_lid_TANC1/2"/>
</dbReference>
<evidence type="ECO:0008006" key="11">
    <source>
        <dbReference type="Google" id="ProtNLM"/>
    </source>
</evidence>
<feature type="region of interest" description="Disordered" evidence="5">
    <location>
        <begin position="1322"/>
        <end position="1357"/>
    </location>
</feature>
<reference evidence="9" key="1">
    <citation type="thesis" date="2021" institute="BYU ScholarsArchive" country="Provo, UT, USA">
        <title>Applications of and Algorithms for Genome Assembly and Genomic Analyses with an Emphasis on Marine Teleosts.</title>
        <authorList>
            <person name="Pickett B.D."/>
        </authorList>
    </citation>
    <scope>NUCLEOTIDE SEQUENCE</scope>
    <source>
        <strain evidence="9">HI-2016</strain>
    </source>
</reference>
<feature type="compositionally biased region" description="Low complexity" evidence="5">
    <location>
        <begin position="1167"/>
        <end position="1176"/>
    </location>
</feature>
<feature type="repeat" description="ANK" evidence="4">
    <location>
        <begin position="845"/>
        <end position="870"/>
    </location>
</feature>
<dbReference type="PANTHER" id="PTHR24173:SF74">
    <property type="entry name" value="ANKYRIN REPEAT DOMAIN-CONTAINING PROTEIN 16"/>
    <property type="match status" value="1"/>
</dbReference>
<feature type="repeat" description="ANK" evidence="4">
    <location>
        <begin position="1048"/>
        <end position="1080"/>
    </location>
</feature>
<feature type="region of interest" description="Disordered" evidence="5">
    <location>
        <begin position="1255"/>
        <end position="1279"/>
    </location>
</feature>
<dbReference type="SMART" id="SM00248">
    <property type="entry name" value="ANK"/>
    <property type="match status" value="16"/>
</dbReference>
<dbReference type="PROSITE" id="PS50297">
    <property type="entry name" value="ANK_REP_REGION"/>
    <property type="match status" value="12"/>
</dbReference>
<feature type="repeat" description="ANK" evidence="4">
    <location>
        <begin position="980"/>
        <end position="1012"/>
    </location>
</feature>
<feature type="repeat" description="ANK" evidence="4">
    <location>
        <begin position="812"/>
        <end position="844"/>
    </location>
</feature>